<protein>
    <recommendedName>
        <fullName evidence="2">VWFA domain-containing protein</fullName>
    </recommendedName>
</protein>
<sequence length="258" mass="28547">QAANTETRWQLKYLQWYFSDNVEYDHDGDGTTILQEILATNNGARSQCVLDQDASKAATFSKYRRSRVTAGKEILRDVICNTSLDAEIRYGLARFDTGSDPDGGYVSLAVDDYTSSHANSLETKISALTGDSYTPLGESLYNLYRYFQSRTDGVQALGKDTSVRFPEYNIREDGTTSTTSIPPSPLQYDCQKNFVIVVTDGEPTKDDFDDMNFTTFNDDLIGDYNNPGDEDERPVNTVFAPITTAGSCSGNAADPNSR</sequence>
<evidence type="ECO:0000313" key="1">
    <source>
        <dbReference type="EMBL" id="GAG14946.1"/>
    </source>
</evidence>
<name>X0WQK7_9ZZZZ</name>
<accession>X0WQK7</accession>
<reference evidence="1" key="1">
    <citation type="journal article" date="2014" name="Front. Microbiol.">
        <title>High frequency of phylogenetically diverse reductive dehalogenase-homologous genes in deep subseafloor sedimentary metagenomes.</title>
        <authorList>
            <person name="Kawai M."/>
            <person name="Futagami T."/>
            <person name="Toyoda A."/>
            <person name="Takaki Y."/>
            <person name="Nishi S."/>
            <person name="Hori S."/>
            <person name="Arai W."/>
            <person name="Tsubouchi T."/>
            <person name="Morono Y."/>
            <person name="Uchiyama I."/>
            <person name="Ito T."/>
            <person name="Fujiyama A."/>
            <person name="Inagaki F."/>
            <person name="Takami H."/>
        </authorList>
    </citation>
    <scope>NUCLEOTIDE SEQUENCE</scope>
    <source>
        <strain evidence="1">Expedition CK06-06</strain>
    </source>
</reference>
<comment type="caution">
    <text evidence="1">The sequence shown here is derived from an EMBL/GenBank/DDBJ whole genome shotgun (WGS) entry which is preliminary data.</text>
</comment>
<organism evidence="1">
    <name type="scientific">marine sediment metagenome</name>
    <dbReference type="NCBI Taxonomy" id="412755"/>
    <lineage>
        <taxon>unclassified sequences</taxon>
        <taxon>metagenomes</taxon>
        <taxon>ecological metagenomes</taxon>
    </lineage>
</organism>
<dbReference type="EMBL" id="BARS01035057">
    <property type="protein sequence ID" value="GAG14946.1"/>
    <property type="molecule type" value="Genomic_DNA"/>
</dbReference>
<proteinExistence type="predicted"/>
<dbReference type="SUPFAM" id="SSF53300">
    <property type="entry name" value="vWA-like"/>
    <property type="match status" value="1"/>
</dbReference>
<dbReference type="InterPro" id="IPR036465">
    <property type="entry name" value="vWFA_dom_sf"/>
</dbReference>
<dbReference type="AlphaFoldDB" id="X0WQK7"/>
<feature type="non-terminal residue" evidence="1">
    <location>
        <position position="258"/>
    </location>
</feature>
<gene>
    <name evidence="1" type="ORF">S01H1_54072</name>
</gene>
<dbReference type="Gene3D" id="3.40.50.410">
    <property type="entry name" value="von Willebrand factor, type A domain"/>
    <property type="match status" value="1"/>
</dbReference>
<evidence type="ECO:0008006" key="2">
    <source>
        <dbReference type="Google" id="ProtNLM"/>
    </source>
</evidence>
<feature type="non-terminal residue" evidence="1">
    <location>
        <position position="1"/>
    </location>
</feature>